<reference evidence="2 3" key="1">
    <citation type="journal article" date="2013" name="Int. J. Syst. Evol. Microbiol.">
        <title>Roseomonas aerophila sp. nov., isolated from air.</title>
        <authorList>
            <person name="Kim S.J."/>
            <person name="Weon H.Y."/>
            <person name="Ahn J.H."/>
            <person name="Hong S.B."/>
            <person name="Seok S.J."/>
            <person name="Whang K.S."/>
            <person name="Kwon S.W."/>
        </authorList>
    </citation>
    <scope>NUCLEOTIDE SEQUENCE [LARGE SCALE GENOMIC DNA]</scope>
    <source>
        <strain evidence="2 3">NBRC 108923</strain>
    </source>
</reference>
<dbReference type="RefSeq" id="WP_187785000.1">
    <property type="nucleotide sequence ID" value="NZ_JACTVA010000022.1"/>
</dbReference>
<organism evidence="2 3">
    <name type="scientific">Teichococcus aerophilus</name>
    <dbReference type="NCBI Taxonomy" id="1224513"/>
    <lineage>
        <taxon>Bacteria</taxon>
        <taxon>Pseudomonadati</taxon>
        <taxon>Pseudomonadota</taxon>
        <taxon>Alphaproteobacteria</taxon>
        <taxon>Acetobacterales</taxon>
        <taxon>Roseomonadaceae</taxon>
        <taxon>Roseomonas</taxon>
    </lineage>
</organism>
<dbReference type="Gene3D" id="3.10.450.50">
    <property type="match status" value="1"/>
</dbReference>
<dbReference type="Proteomes" id="UP000626026">
    <property type="component" value="Unassembled WGS sequence"/>
</dbReference>
<gene>
    <name evidence="2" type="ORF">IBL26_13405</name>
</gene>
<evidence type="ECO:0000259" key="1">
    <source>
        <dbReference type="Pfam" id="PF12680"/>
    </source>
</evidence>
<name>A0ABR7RNF9_9PROT</name>
<evidence type="ECO:0000313" key="3">
    <source>
        <dbReference type="Proteomes" id="UP000626026"/>
    </source>
</evidence>
<dbReference type="Pfam" id="PF12680">
    <property type="entry name" value="SnoaL_2"/>
    <property type="match status" value="1"/>
</dbReference>
<dbReference type="EMBL" id="JACTVA010000022">
    <property type="protein sequence ID" value="MBC9207836.1"/>
    <property type="molecule type" value="Genomic_DNA"/>
</dbReference>
<feature type="domain" description="SnoaL-like" evidence="1">
    <location>
        <begin position="10"/>
        <end position="105"/>
    </location>
</feature>
<dbReference type="InterPro" id="IPR037401">
    <property type="entry name" value="SnoaL-like"/>
</dbReference>
<proteinExistence type="predicted"/>
<protein>
    <submittedName>
        <fullName evidence="2">Nuclear transport factor 2 family protein</fullName>
    </submittedName>
</protein>
<dbReference type="InterPro" id="IPR032710">
    <property type="entry name" value="NTF2-like_dom_sf"/>
</dbReference>
<keyword evidence="3" id="KW-1185">Reference proteome</keyword>
<evidence type="ECO:0000313" key="2">
    <source>
        <dbReference type="EMBL" id="MBC9207836.1"/>
    </source>
</evidence>
<comment type="caution">
    <text evidence="2">The sequence shown here is derived from an EMBL/GenBank/DDBJ whole genome shotgun (WGS) entry which is preliminary data.</text>
</comment>
<dbReference type="SUPFAM" id="SSF54427">
    <property type="entry name" value="NTF2-like"/>
    <property type="match status" value="1"/>
</dbReference>
<accession>A0ABR7RNF9</accession>
<sequence>MNVLRLPELVATYFALPSAADLTSLEAVFADDAVVRDERHEHRGVAAIQAWRADTMARTPFTARPLSAEEKQGVLAVPAEVTGSFPGSPLVLVHRFTVRDGRVARLEIG</sequence>